<evidence type="ECO:0000259" key="3">
    <source>
        <dbReference type="Pfam" id="PF04030"/>
    </source>
</evidence>
<dbReference type="Pfam" id="PF04030">
    <property type="entry name" value="ALO"/>
    <property type="match status" value="1"/>
</dbReference>
<feature type="domain" description="D-arabinono-1,4-lactone oxidase C-terminal" evidence="3">
    <location>
        <begin position="1"/>
        <end position="86"/>
    </location>
</feature>
<evidence type="ECO:0000313" key="5">
    <source>
        <dbReference type="Proteomes" id="UP001157017"/>
    </source>
</evidence>
<evidence type="ECO:0000313" key="4">
    <source>
        <dbReference type="EMBL" id="GMA86985.1"/>
    </source>
</evidence>
<evidence type="ECO:0000256" key="2">
    <source>
        <dbReference type="SAM" id="MobiDB-lite"/>
    </source>
</evidence>
<protein>
    <recommendedName>
        <fullName evidence="3">D-arabinono-1,4-lactone oxidase C-terminal domain-containing protein</fullName>
    </recommendedName>
</protein>
<gene>
    <name evidence="4" type="ORF">GCM10025868_22350</name>
</gene>
<accession>A0ABQ6JFM2</accession>
<name>A0ABQ6JFM2_9ACTN</name>
<feature type="region of interest" description="Disordered" evidence="2">
    <location>
        <begin position="91"/>
        <end position="112"/>
    </location>
</feature>
<dbReference type="Gene3D" id="1.10.45.10">
    <property type="entry name" value="Vanillyl-alcohol Oxidase, Chain A, domain 4"/>
    <property type="match status" value="1"/>
</dbReference>
<dbReference type="Gene3D" id="3.30.70.2520">
    <property type="match status" value="1"/>
</dbReference>
<sequence length="112" mass="12143">MWLSPTQGVDALAVHFTWHPRMAEVTPVLESLEALLLPLGARPHWAKVFALPAEQVGALYPRLADFRALVAERDPEGRFGTDLVDRWLGLPSSAPAGGVGSPLVDSAQPPRR</sequence>
<keyword evidence="1" id="KW-0560">Oxidoreductase</keyword>
<dbReference type="InterPro" id="IPR007173">
    <property type="entry name" value="ALO_C"/>
</dbReference>
<reference evidence="5" key="1">
    <citation type="journal article" date="2019" name="Int. J. Syst. Evol. Microbiol.">
        <title>The Global Catalogue of Microorganisms (GCM) 10K type strain sequencing project: providing services to taxonomists for standard genome sequencing and annotation.</title>
        <authorList>
            <consortium name="The Broad Institute Genomics Platform"/>
            <consortium name="The Broad Institute Genome Sequencing Center for Infectious Disease"/>
            <person name="Wu L."/>
            <person name="Ma J."/>
        </authorList>
    </citation>
    <scope>NUCLEOTIDE SEQUENCE [LARGE SCALE GENOMIC DNA]</scope>
    <source>
        <strain evidence="5">NBRC 108730</strain>
    </source>
</reference>
<dbReference type="EMBL" id="BSUZ01000001">
    <property type="protein sequence ID" value="GMA86985.1"/>
    <property type="molecule type" value="Genomic_DNA"/>
</dbReference>
<keyword evidence="5" id="KW-1185">Reference proteome</keyword>
<proteinExistence type="predicted"/>
<dbReference type="InterPro" id="IPR016171">
    <property type="entry name" value="Vanillyl_alc_oxidase_C-sub2"/>
</dbReference>
<organism evidence="4 5">
    <name type="scientific">Angustibacter aerolatus</name>
    <dbReference type="NCBI Taxonomy" id="1162965"/>
    <lineage>
        <taxon>Bacteria</taxon>
        <taxon>Bacillati</taxon>
        <taxon>Actinomycetota</taxon>
        <taxon>Actinomycetes</taxon>
        <taxon>Kineosporiales</taxon>
        <taxon>Kineosporiaceae</taxon>
    </lineage>
</organism>
<dbReference type="Proteomes" id="UP001157017">
    <property type="component" value="Unassembled WGS sequence"/>
</dbReference>
<evidence type="ECO:0000256" key="1">
    <source>
        <dbReference type="ARBA" id="ARBA00023002"/>
    </source>
</evidence>
<comment type="caution">
    <text evidence="4">The sequence shown here is derived from an EMBL/GenBank/DDBJ whole genome shotgun (WGS) entry which is preliminary data.</text>
</comment>